<feature type="compositionally biased region" description="Low complexity" evidence="1">
    <location>
        <begin position="335"/>
        <end position="352"/>
    </location>
</feature>
<feature type="region of interest" description="Disordered" evidence="1">
    <location>
        <begin position="326"/>
        <end position="359"/>
    </location>
</feature>
<dbReference type="InterPro" id="IPR043502">
    <property type="entry name" value="DNA/RNA_pol_sf"/>
</dbReference>
<dbReference type="EMBL" id="QOIP01000006">
    <property type="protein sequence ID" value="RLU21201.1"/>
    <property type="molecule type" value="Genomic_DNA"/>
</dbReference>
<dbReference type="GO" id="GO:0071897">
    <property type="term" value="P:DNA biosynthetic process"/>
    <property type="evidence" value="ECO:0007669"/>
    <property type="project" value="UniProtKB-ARBA"/>
</dbReference>
<dbReference type="Pfam" id="PF05380">
    <property type="entry name" value="Peptidase_A17"/>
    <property type="match status" value="1"/>
</dbReference>
<dbReference type="SUPFAM" id="SSF56672">
    <property type="entry name" value="DNA/RNA polymerases"/>
    <property type="match status" value="1"/>
</dbReference>
<dbReference type="InterPro" id="IPR005312">
    <property type="entry name" value="DUF1759"/>
</dbReference>
<proteinExistence type="predicted"/>
<dbReference type="PANTHER" id="PTHR47331:SF5">
    <property type="entry name" value="RIBONUCLEASE H"/>
    <property type="match status" value="1"/>
</dbReference>
<dbReference type="AlphaFoldDB" id="A0A3L8DLE0"/>
<dbReference type="OrthoDB" id="7553157at2759"/>
<protein>
    <recommendedName>
        <fullName evidence="3">Peptidase A2 domain-containing protein</fullName>
    </recommendedName>
</protein>
<comment type="caution">
    <text evidence="2">The sequence shown here is derived from an EMBL/GenBank/DDBJ whole genome shotgun (WGS) entry which is preliminary data.</text>
</comment>
<evidence type="ECO:0000313" key="2">
    <source>
        <dbReference type="EMBL" id="RLU21201.1"/>
    </source>
</evidence>
<dbReference type="Pfam" id="PF03564">
    <property type="entry name" value="DUF1759"/>
    <property type="match status" value="1"/>
</dbReference>
<evidence type="ECO:0008006" key="3">
    <source>
        <dbReference type="Google" id="ProtNLM"/>
    </source>
</evidence>
<dbReference type="Proteomes" id="UP000279307">
    <property type="component" value="Chromosome 6"/>
</dbReference>
<evidence type="ECO:0000256" key="1">
    <source>
        <dbReference type="SAM" id="MobiDB-lite"/>
    </source>
</evidence>
<organism evidence="2">
    <name type="scientific">Ooceraea biroi</name>
    <name type="common">Clonal raider ant</name>
    <name type="synonym">Cerapachys biroi</name>
    <dbReference type="NCBI Taxonomy" id="2015173"/>
    <lineage>
        <taxon>Eukaryota</taxon>
        <taxon>Metazoa</taxon>
        <taxon>Ecdysozoa</taxon>
        <taxon>Arthropoda</taxon>
        <taxon>Hexapoda</taxon>
        <taxon>Insecta</taxon>
        <taxon>Pterygota</taxon>
        <taxon>Neoptera</taxon>
        <taxon>Endopterygota</taxon>
        <taxon>Hymenoptera</taxon>
        <taxon>Apocrita</taxon>
        <taxon>Aculeata</taxon>
        <taxon>Formicoidea</taxon>
        <taxon>Formicidae</taxon>
        <taxon>Dorylinae</taxon>
        <taxon>Ooceraea</taxon>
    </lineage>
</organism>
<dbReference type="PANTHER" id="PTHR47331">
    <property type="entry name" value="PHD-TYPE DOMAIN-CONTAINING PROTEIN"/>
    <property type="match status" value="1"/>
</dbReference>
<gene>
    <name evidence="2" type="ORF">DMN91_005574</name>
</gene>
<name>A0A3L8DLE0_OOCBI</name>
<reference evidence="2" key="1">
    <citation type="journal article" date="2018" name="Genome Res.">
        <title>The genomic architecture and molecular evolution of ant odorant receptors.</title>
        <authorList>
            <person name="McKenzie S.K."/>
            <person name="Kronauer D.J.C."/>
        </authorList>
    </citation>
    <scope>NUCLEOTIDE SEQUENCE [LARGE SCALE GENOMIC DNA]</scope>
    <source>
        <strain evidence="2">Clonal line C1</strain>
    </source>
</reference>
<accession>A0A3L8DLE0</accession>
<dbReference type="CDD" id="cd01644">
    <property type="entry name" value="RT_pepA17"/>
    <property type="match status" value="1"/>
</dbReference>
<sequence>MSKLEATIRTQADLRYRISRVVDNFKKGGKDKITPSSINARIEYLDSSWKTFRNTHATLIAAQTEEFKSLDYFANDHYAECESSYFENKDALLIMRQQLSDESAPSDSLSTSTVARNAVTRALPKITLPKFSGEYNSWPAFRDLFTSMITDNSEIAPVEKLHYLKNNLLGEAAKRIANFNVTGDNFVRAWDVLVDWYENPRILITAYFDQLFRVKPLTRKSADDLKELVATVKETMGGLQPLGTTNELWDYFVVYFIANRLDADSREAWELHQESSTKSATFHQLEVFLDGRTQALEMVASRVEKPSKLSKPSTNSKAGIRSLAATTNNVGPANPSGNSAPSTTASAPNATPVNSANVLSHPGIGQSTTILATVQVHIISPQGQCISARALLDQGSELSFISEFTAQSLRITRQRATIPILGIGARSAGFTRGVLLIRIRSIPNDTEEVDVYTHVLSKLTGRILTTPIADATWNHIAGLSLADPNFAHPGKINLILGADVYARLLRPGPDALRHGDLHQPSAQNTMLGWVVSGPAGPPADIVPRTVSYQRTFNGNLDHELNEILCRFWTQEEVPSSQAARLTADEQCERHFRDTHSRDASGRYVVRLPFRTPRPPLDPLYSTACHMLRRLQRRLESGADLARLYNDFLREYEALAHMTRVGTTVSDSESSYFIPHHGVLKEGNTTTKLRVVFNGSSRTSTGYSLNDCLHIGPKQQQELFDVLFRWRRHAYAFCADIEKMYRQILVHQEDRRFQQILWSASGPPIIFQLNTVTYGLTFSAFAAIRSIKQLTYDEGDHYLDAVLILLEEMYVDDALSGADTLSHARTKASQLDQLLKAGGFTLQKWTSNDQAVLADIDSRRHAAPAPREFHDESFARALGLSWDPSGDIFVLRPRFKAASPHITKRTVLSRIAQLFDPLGWISSVTIIAKLFMQELWRIKVEWDEHLSDEFADRWREFEEELETMSITIPHWLGTSSTNLTVELHDFSDASQQAMSAVIYLRVTTPAGISITIVAAKSRVAPIMKNTIPRLELSAAVLLARLLIRVQMALKLESTSVNLWVDSSVVLAWVHGCPSRWKEFIANRVALIHELAPRQPVASNFALTPSELLAAETFWVKQTQSEYFAEELKQLSRGSSLSRSHPLLRLTPFLDEGIIRVGGRFRNAQLDPDAKHPILLPKESTLSRLLLADVHARTLHGGTQLMLTVLRQQYWILGERVPVNSYVRRCVAVEFAHH</sequence>
<reference evidence="2" key="2">
    <citation type="submission" date="2018-07" db="EMBL/GenBank/DDBJ databases">
        <authorList>
            <person name="Mckenzie S.K."/>
            <person name="Kronauer D.J.C."/>
        </authorList>
    </citation>
    <scope>NUCLEOTIDE SEQUENCE</scope>
    <source>
        <strain evidence="2">Clonal line C1</strain>
    </source>
</reference>
<dbReference type="InterPro" id="IPR008042">
    <property type="entry name" value="Retrotrans_Pao"/>
</dbReference>